<protein>
    <recommendedName>
        <fullName evidence="3">Lipocalin-like domain-containing protein</fullName>
    </recommendedName>
</protein>
<reference evidence="1 2" key="1">
    <citation type="submission" date="2020-11" db="EMBL/GenBank/DDBJ databases">
        <title>Winogradskyella marina sp. nov., isolated from marine sediment.</title>
        <authorList>
            <person name="Bo J."/>
            <person name="Wang S."/>
            <person name="Song X."/>
            <person name="Du Z."/>
        </authorList>
    </citation>
    <scope>NUCLEOTIDE SEQUENCE [LARGE SCALE GENOMIC DNA]</scope>
    <source>
        <strain evidence="1 2">F6397</strain>
    </source>
</reference>
<evidence type="ECO:0000313" key="1">
    <source>
        <dbReference type="EMBL" id="MBF8148916.1"/>
    </source>
</evidence>
<keyword evidence="2" id="KW-1185">Reference proteome</keyword>
<organism evidence="1 2">
    <name type="scientific">Winogradskyella marina</name>
    <dbReference type="NCBI Taxonomy" id="2785530"/>
    <lineage>
        <taxon>Bacteria</taxon>
        <taxon>Pseudomonadati</taxon>
        <taxon>Bacteroidota</taxon>
        <taxon>Flavobacteriia</taxon>
        <taxon>Flavobacteriales</taxon>
        <taxon>Flavobacteriaceae</taxon>
        <taxon>Winogradskyella</taxon>
    </lineage>
</organism>
<dbReference type="EMBL" id="JADOET010000002">
    <property type="protein sequence ID" value="MBF8148916.1"/>
    <property type="molecule type" value="Genomic_DNA"/>
</dbReference>
<evidence type="ECO:0000313" key="2">
    <source>
        <dbReference type="Proteomes" id="UP000611215"/>
    </source>
</evidence>
<proteinExistence type="predicted"/>
<comment type="caution">
    <text evidence="1">The sequence shown here is derived from an EMBL/GenBank/DDBJ whole genome shotgun (WGS) entry which is preliminary data.</text>
</comment>
<evidence type="ECO:0008006" key="3">
    <source>
        <dbReference type="Google" id="ProtNLM"/>
    </source>
</evidence>
<sequence length="134" mass="14880">MKSYMSILFLLLITYNCDLSDDSQQNTNPTLHGTWSLVNVSGGLAGVDDDFESGIITWDFKTETSEIIVTNSNTSEVIHSGYPSGTYSYEVISTENDITIAIENTSLKLEILTNFQLILDEGLASDGFQYTFNR</sequence>
<dbReference type="Proteomes" id="UP000611215">
    <property type="component" value="Unassembled WGS sequence"/>
</dbReference>
<accession>A0ABS0EJS0</accession>
<gene>
    <name evidence="1" type="ORF">ITJ86_03350</name>
</gene>
<name>A0ABS0EJS0_9FLAO</name>
<dbReference type="RefSeq" id="WP_195870202.1">
    <property type="nucleotide sequence ID" value="NZ_JADOET010000002.1"/>
</dbReference>